<evidence type="ECO:0000256" key="3">
    <source>
        <dbReference type="SAM" id="MobiDB-lite"/>
    </source>
</evidence>
<dbReference type="InterPro" id="IPR002018">
    <property type="entry name" value="CarbesteraseB"/>
</dbReference>
<protein>
    <recommendedName>
        <fullName evidence="5">Carboxylesterase type B domain-containing protein</fullName>
    </recommendedName>
</protein>
<feature type="compositionally biased region" description="Low complexity" evidence="3">
    <location>
        <begin position="900"/>
        <end position="917"/>
    </location>
</feature>
<dbReference type="Pfam" id="PF00135">
    <property type="entry name" value="COesterase"/>
    <property type="match status" value="1"/>
</dbReference>
<accession>A0A8J6HSV4</accession>
<gene>
    <name evidence="6" type="ORF">GEV33_002739</name>
</gene>
<dbReference type="InterPro" id="IPR029058">
    <property type="entry name" value="AB_hydrolase_fold"/>
</dbReference>
<sequence>MVFLHGESFEWNSGNPYDGSVLAAYGRVIVVTLNYRLGVLGFLKAGTEEHSRSNFGLVDQIAALLWVKENIGAFGGNPNAVTLFGHGTGAVCANLLMLSPMVQQEHNTTLFQRVILMGGSALSDWALVDNPHHMTYQVGQALNCQTEDDFAGCLRRKRYEDIIDARVETYPYKTRFGPVVDALVVPSDPKKLMTTYSDIFRRFDLMYGVTELESIHMLSADALRNGMLERDRDQELRKYLRLRCERKPESCLTRTLKEYSVEEQNYGYTGREPSRALLARDVLLDILSDGRTVAPMVQMGKYHVALNNKSYFYVFTHRTLSKEYIRDKSYAGEELPYVFGVPLVGSRFHFTDYYTEKERLFSETVMTYFSNFAYTGNPKIPRRNKYYTLNVDDWIKFDVDWPPFDLWQERYLRLAIPPYRVNHYRDDKMKFWNEVFPEITSNNFTPHTVHKSPPPWILTNPPRKSTYIDKFENFHKPYNPTQGFIRVTGTSAPDNMVGNVVYGTVVKSPGEAPPLAPGPEPDSRGISTTVTIAMSSIFLLSNLLLFVVLYLTCYRKRKLRSAAQKNDEAPAGPDEENEAKLIDGCNLMKIVSRSERSDDTYEAVKSHRSCGKFKVPRQMSSSTIDAHTKVRDWITNEIVYKYSPRFLRRPRHGSDKSHEGKTHRNDNNSTLGRSPTRPVSPSDDHKNHRPPLVKSSSIPVQKSKKVQKVSVAIDATPSGRGPSVLAQQPIELTKSLDRPNFEGPLRRSLTMEDFSVIQPAAQKQELRKSTTSINLKYPSPEAPTVIRIEHAHSKSDPVQDFCSTKKLKTFDPNSDVNVTSRDETSPKVPLTPEESLMTIKRRNFPKVLPDYPSREALVKKRRSMPVANHLFTPIPEMPGQPQPHSPTSKIFGKLPPAPPLRTTSTLTRKSRPLLRSPKSPATTSTSGR</sequence>
<dbReference type="Proteomes" id="UP000719412">
    <property type="component" value="Unassembled WGS sequence"/>
</dbReference>
<keyword evidence="7" id="KW-1185">Reference proteome</keyword>
<proteinExistence type="inferred from homology"/>
<comment type="caution">
    <text evidence="6">The sequence shown here is derived from an EMBL/GenBank/DDBJ whole genome shotgun (WGS) entry which is preliminary data.</text>
</comment>
<keyword evidence="2" id="KW-0325">Glycoprotein</keyword>
<reference evidence="6" key="1">
    <citation type="journal article" date="2020" name="J Insects Food Feed">
        <title>The yellow mealworm (Tenebrio molitor) genome: a resource for the emerging insects as food and feed industry.</title>
        <authorList>
            <person name="Eriksson T."/>
            <person name="Andere A."/>
            <person name="Kelstrup H."/>
            <person name="Emery V."/>
            <person name="Picard C."/>
        </authorList>
    </citation>
    <scope>NUCLEOTIDE SEQUENCE</scope>
    <source>
        <strain evidence="6">Stoneville</strain>
        <tissue evidence="6">Whole head</tissue>
    </source>
</reference>
<feature type="transmembrane region" description="Helical" evidence="4">
    <location>
        <begin position="530"/>
        <end position="551"/>
    </location>
</feature>
<feature type="compositionally biased region" description="Polar residues" evidence="3">
    <location>
        <begin position="919"/>
        <end position="928"/>
    </location>
</feature>
<feature type="compositionally biased region" description="Basic and acidic residues" evidence="3">
    <location>
        <begin position="652"/>
        <end position="666"/>
    </location>
</feature>
<dbReference type="SUPFAM" id="SSF53474">
    <property type="entry name" value="alpha/beta-Hydrolases"/>
    <property type="match status" value="1"/>
</dbReference>
<evidence type="ECO:0000256" key="1">
    <source>
        <dbReference type="ARBA" id="ARBA00005964"/>
    </source>
</evidence>
<dbReference type="Gene3D" id="3.40.50.1820">
    <property type="entry name" value="alpha/beta hydrolase"/>
    <property type="match status" value="1"/>
</dbReference>
<feature type="domain" description="Carboxylesterase type B" evidence="5">
    <location>
        <begin position="1"/>
        <end position="432"/>
    </location>
</feature>
<name>A0A8J6HSV4_TENMO</name>
<evidence type="ECO:0000259" key="5">
    <source>
        <dbReference type="Pfam" id="PF00135"/>
    </source>
</evidence>
<keyword evidence="4" id="KW-1133">Transmembrane helix</keyword>
<keyword evidence="4" id="KW-0472">Membrane</keyword>
<feature type="compositionally biased region" description="Polar residues" evidence="3">
    <location>
        <begin position="667"/>
        <end position="679"/>
    </location>
</feature>
<keyword evidence="4" id="KW-0812">Transmembrane</keyword>
<dbReference type="EMBL" id="JABDTM020012952">
    <property type="protein sequence ID" value="KAH0820052.1"/>
    <property type="molecule type" value="Genomic_DNA"/>
</dbReference>
<comment type="similarity">
    <text evidence="1">Belongs to the type-B carboxylesterase/lipase family.</text>
</comment>
<evidence type="ECO:0000256" key="4">
    <source>
        <dbReference type="SAM" id="Phobius"/>
    </source>
</evidence>
<dbReference type="InterPro" id="IPR051093">
    <property type="entry name" value="Neuroligin/BSAL"/>
</dbReference>
<organism evidence="6 7">
    <name type="scientific">Tenebrio molitor</name>
    <name type="common">Yellow mealworm beetle</name>
    <dbReference type="NCBI Taxonomy" id="7067"/>
    <lineage>
        <taxon>Eukaryota</taxon>
        <taxon>Metazoa</taxon>
        <taxon>Ecdysozoa</taxon>
        <taxon>Arthropoda</taxon>
        <taxon>Hexapoda</taxon>
        <taxon>Insecta</taxon>
        <taxon>Pterygota</taxon>
        <taxon>Neoptera</taxon>
        <taxon>Endopterygota</taxon>
        <taxon>Coleoptera</taxon>
        <taxon>Polyphaga</taxon>
        <taxon>Cucujiformia</taxon>
        <taxon>Tenebrionidae</taxon>
        <taxon>Tenebrio</taxon>
    </lineage>
</organism>
<feature type="region of interest" description="Disordered" evidence="3">
    <location>
        <begin position="873"/>
        <end position="928"/>
    </location>
</feature>
<evidence type="ECO:0000256" key="2">
    <source>
        <dbReference type="ARBA" id="ARBA00023180"/>
    </source>
</evidence>
<feature type="compositionally biased region" description="Pro residues" evidence="3">
    <location>
        <begin position="875"/>
        <end position="884"/>
    </location>
</feature>
<dbReference type="AlphaFoldDB" id="A0A8J6HSV4"/>
<evidence type="ECO:0000313" key="7">
    <source>
        <dbReference type="Proteomes" id="UP000719412"/>
    </source>
</evidence>
<reference evidence="6" key="2">
    <citation type="submission" date="2021-08" db="EMBL/GenBank/DDBJ databases">
        <authorList>
            <person name="Eriksson T."/>
        </authorList>
    </citation>
    <scope>NUCLEOTIDE SEQUENCE</scope>
    <source>
        <strain evidence="6">Stoneville</strain>
        <tissue evidence="6">Whole head</tissue>
    </source>
</reference>
<evidence type="ECO:0000313" key="6">
    <source>
        <dbReference type="EMBL" id="KAH0820052.1"/>
    </source>
</evidence>
<feature type="region of interest" description="Disordered" evidence="3">
    <location>
        <begin position="648"/>
        <end position="706"/>
    </location>
</feature>
<dbReference type="PANTHER" id="PTHR43903">
    <property type="entry name" value="NEUROLIGIN"/>
    <property type="match status" value="1"/>
</dbReference>